<keyword evidence="3 5" id="KW-1133">Transmembrane helix</keyword>
<dbReference type="AlphaFoldDB" id="A0A9Q0M927"/>
<dbReference type="PANTHER" id="PTHR21284:SF6">
    <property type="entry name" value="SINUOUS"/>
    <property type="match status" value="1"/>
</dbReference>
<evidence type="ECO:0000313" key="6">
    <source>
        <dbReference type="EMBL" id="KAJ6221611.1"/>
    </source>
</evidence>
<feature type="transmembrane region" description="Helical" evidence="5">
    <location>
        <begin position="200"/>
        <end position="225"/>
    </location>
</feature>
<evidence type="ECO:0000313" key="7">
    <source>
        <dbReference type="Proteomes" id="UP001142055"/>
    </source>
</evidence>
<dbReference type="Proteomes" id="UP001142055">
    <property type="component" value="Chromosome 1"/>
</dbReference>
<reference evidence="6" key="1">
    <citation type="submission" date="2022-12" db="EMBL/GenBank/DDBJ databases">
        <title>Genome assemblies of Blomia tropicalis.</title>
        <authorList>
            <person name="Cui Y."/>
        </authorList>
    </citation>
    <scope>NUCLEOTIDE SEQUENCE</scope>
    <source>
        <tissue evidence="6">Adult mites</tissue>
    </source>
</reference>
<evidence type="ECO:0000256" key="1">
    <source>
        <dbReference type="ARBA" id="ARBA00004141"/>
    </source>
</evidence>
<keyword evidence="2 5" id="KW-0812">Transmembrane</keyword>
<sequence>MVDVTRIRTVTYAAIFTFLAAFFETIAFSTPNWLASNGYAPIMHFNKLGLWEACFYEFRDTYYLYDRVYRGCKWIFDEDYAFLLNFLEPQSIRDETDPEYQRKQRPRMSDARLVAIVAIVITAISSFIAFFSPNWLASERRFYGAVFVKLGLWETCFRSLVAPEDYEMLKYYAGCRWIFADEYQNIRHFLMPAFFIVTQVFYTISFIFLLVTCVGVLAIQLCFIIEREILAMKILSFSMFISALFSTIAVIVFGIRGDDRDWMPGHEHNFLSWSFGLAVVGAFFAWMAAVLFWAESRILHKKELKNDQDMFNMETHVKH</sequence>
<evidence type="ECO:0000256" key="2">
    <source>
        <dbReference type="ARBA" id="ARBA00022692"/>
    </source>
</evidence>
<protein>
    <submittedName>
        <fullName evidence="6">Uncharacterized protein</fullName>
    </submittedName>
</protein>
<comment type="caution">
    <text evidence="6">The sequence shown here is derived from an EMBL/GenBank/DDBJ whole genome shotgun (WGS) entry which is preliminary data.</text>
</comment>
<dbReference type="GO" id="GO:0019991">
    <property type="term" value="P:septate junction assembly"/>
    <property type="evidence" value="ECO:0007669"/>
    <property type="project" value="TreeGrafter"/>
</dbReference>
<feature type="transmembrane region" description="Helical" evidence="5">
    <location>
        <begin position="12"/>
        <end position="34"/>
    </location>
</feature>
<proteinExistence type="predicted"/>
<feature type="transmembrane region" description="Helical" evidence="5">
    <location>
        <begin position="275"/>
        <end position="294"/>
    </location>
</feature>
<name>A0A9Q0M927_BLOTA</name>
<dbReference type="EMBL" id="JAPWDV010000001">
    <property type="protein sequence ID" value="KAJ6221611.1"/>
    <property type="molecule type" value="Genomic_DNA"/>
</dbReference>
<dbReference type="GO" id="GO:0005918">
    <property type="term" value="C:septate junction"/>
    <property type="evidence" value="ECO:0007669"/>
    <property type="project" value="TreeGrafter"/>
</dbReference>
<keyword evidence="4 5" id="KW-0472">Membrane</keyword>
<evidence type="ECO:0000256" key="4">
    <source>
        <dbReference type="ARBA" id="ARBA00023136"/>
    </source>
</evidence>
<dbReference type="OMA" id="FRNCRWI"/>
<feature type="transmembrane region" description="Helical" evidence="5">
    <location>
        <begin position="237"/>
        <end position="255"/>
    </location>
</feature>
<comment type="subcellular location">
    <subcellularLocation>
        <location evidence="1">Membrane</location>
        <topology evidence="1">Multi-pass membrane protein</topology>
    </subcellularLocation>
</comment>
<dbReference type="GO" id="GO:0035151">
    <property type="term" value="P:regulation of tube size, open tracheal system"/>
    <property type="evidence" value="ECO:0007669"/>
    <property type="project" value="TreeGrafter"/>
</dbReference>
<dbReference type="Gene3D" id="1.20.140.150">
    <property type="match status" value="2"/>
</dbReference>
<feature type="transmembrane region" description="Helical" evidence="5">
    <location>
        <begin position="111"/>
        <end position="131"/>
    </location>
</feature>
<dbReference type="PANTHER" id="PTHR21284">
    <property type="entry name" value="EG:80H7.2 PROTEIN"/>
    <property type="match status" value="1"/>
</dbReference>
<evidence type="ECO:0000256" key="3">
    <source>
        <dbReference type="ARBA" id="ARBA00022989"/>
    </source>
</evidence>
<accession>A0A9Q0M927</accession>
<gene>
    <name evidence="6" type="ORF">RDWZM_000156</name>
</gene>
<dbReference type="InterPro" id="IPR004031">
    <property type="entry name" value="PMP22/EMP/MP20/Claudin"/>
</dbReference>
<keyword evidence="7" id="KW-1185">Reference proteome</keyword>
<organism evidence="6 7">
    <name type="scientific">Blomia tropicalis</name>
    <name type="common">Mite</name>
    <dbReference type="NCBI Taxonomy" id="40697"/>
    <lineage>
        <taxon>Eukaryota</taxon>
        <taxon>Metazoa</taxon>
        <taxon>Ecdysozoa</taxon>
        <taxon>Arthropoda</taxon>
        <taxon>Chelicerata</taxon>
        <taxon>Arachnida</taxon>
        <taxon>Acari</taxon>
        <taxon>Acariformes</taxon>
        <taxon>Sarcoptiformes</taxon>
        <taxon>Astigmata</taxon>
        <taxon>Glycyphagoidea</taxon>
        <taxon>Echimyopodidae</taxon>
        <taxon>Blomia</taxon>
    </lineage>
</organism>
<dbReference type="GO" id="GO:0016020">
    <property type="term" value="C:membrane"/>
    <property type="evidence" value="ECO:0007669"/>
    <property type="project" value="UniProtKB-SubCell"/>
</dbReference>
<evidence type="ECO:0000256" key="5">
    <source>
        <dbReference type="SAM" id="Phobius"/>
    </source>
</evidence>
<dbReference type="Pfam" id="PF13903">
    <property type="entry name" value="Claudin_2"/>
    <property type="match status" value="1"/>
</dbReference>